<dbReference type="RefSeq" id="WP_185239911.1">
    <property type="nucleotide sequence ID" value="NZ_JACEGC010000056.1"/>
</dbReference>
<dbReference type="Proteomes" id="UP000525432">
    <property type="component" value="Unassembled WGS sequence"/>
</dbReference>
<feature type="domain" description="Glycosyltransferase subfamily 4-like N-terminal" evidence="2">
    <location>
        <begin position="15"/>
        <end position="187"/>
    </location>
</feature>
<dbReference type="SUPFAM" id="SSF53756">
    <property type="entry name" value="UDP-Glycosyltransferase/glycogen phosphorylase"/>
    <property type="match status" value="1"/>
</dbReference>
<dbReference type="Pfam" id="PF13439">
    <property type="entry name" value="Glyco_transf_4"/>
    <property type="match status" value="1"/>
</dbReference>
<evidence type="ECO:0000313" key="3">
    <source>
        <dbReference type="EMBL" id="MBC1196061.1"/>
    </source>
</evidence>
<feature type="domain" description="Glycosyl transferase family 1" evidence="1">
    <location>
        <begin position="200"/>
        <end position="364"/>
    </location>
</feature>
<comment type="caution">
    <text evidence="3">The sequence shown here is derived from an EMBL/GenBank/DDBJ whole genome shotgun (WGS) entry which is preliminary data.</text>
</comment>
<reference evidence="3 4" key="1">
    <citation type="submission" date="2020-07" db="EMBL/GenBank/DDBJ databases">
        <title>Genomes of two Microcystis aeruginosa (Cyanobacteria) strains from Florida (USA) with disparate toxicogenic potential.</title>
        <authorList>
            <person name="Lefler F.W."/>
            <person name="Barbosa M."/>
            <person name="Berthold D.E."/>
            <person name="Laughinghouse H.D. IV."/>
        </authorList>
    </citation>
    <scope>NUCLEOTIDE SEQUENCE [LARGE SCALE GENOMIC DNA]</scope>
    <source>
        <strain evidence="3 4">BLCCF158</strain>
    </source>
</reference>
<organism evidence="3 4">
    <name type="scientific">Microcystis aeruginosa BLCC-F158</name>
    <dbReference type="NCBI Taxonomy" id="2755316"/>
    <lineage>
        <taxon>Bacteria</taxon>
        <taxon>Bacillati</taxon>
        <taxon>Cyanobacteriota</taxon>
        <taxon>Cyanophyceae</taxon>
        <taxon>Oscillatoriophycideae</taxon>
        <taxon>Chroococcales</taxon>
        <taxon>Microcystaceae</taxon>
        <taxon>Microcystis</taxon>
    </lineage>
</organism>
<evidence type="ECO:0000259" key="1">
    <source>
        <dbReference type="Pfam" id="PF00534"/>
    </source>
</evidence>
<name>A0A841UY56_MICAE</name>
<dbReference type="PANTHER" id="PTHR12526">
    <property type="entry name" value="GLYCOSYLTRANSFERASE"/>
    <property type="match status" value="1"/>
</dbReference>
<dbReference type="InterPro" id="IPR001296">
    <property type="entry name" value="Glyco_trans_1"/>
</dbReference>
<evidence type="ECO:0000259" key="2">
    <source>
        <dbReference type="Pfam" id="PF13439"/>
    </source>
</evidence>
<dbReference type="InterPro" id="IPR028098">
    <property type="entry name" value="Glyco_trans_4-like_N"/>
</dbReference>
<dbReference type="EMBL" id="JACEGC010000056">
    <property type="protein sequence ID" value="MBC1196061.1"/>
    <property type="molecule type" value="Genomic_DNA"/>
</dbReference>
<dbReference type="Pfam" id="PF00534">
    <property type="entry name" value="Glycos_transf_1"/>
    <property type="match status" value="1"/>
</dbReference>
<accession>A0A841UY56</accession>
<protein>
    <submittedName>
        <fullName evidence="3">Glycosyltransferase family 4 protein</fullName>
    </submittedName>
</protein>
<sequence length="396" mass="45199">MRILVLAWEFPPRLVGGIARHVAELYPEIVKLGHEVHLITIEFGQAPSYELVEGIHIHRVPVPPGNDFFHWVVNMNNSMGQQGGKLIAEYGKFDLVHAHDWLVGDAAIALKHLFKIPLIATIHATEYGRYNGLHTDTQRYIAGKEGTLVYNAWRVIVCTGYMRHEVHRALGAPWDKIDVVYNGIRAEKKQRDPNFDYRAFRRQYAEDYQKIVYYVGRMTFEKGVSVLLNAAPKVLAHTEAKTKFVIIGGGNTDKLKQQAWHLGIWHHCYFTGFMSDENLDRFQTVADCAVFPSLYEPFGIVALESFAARVPVVVSDTCGFPEVVRHGQTGIVTRVNNPDSLAWGILEVLNHPEYAHELANNAYEDLEKRFHWANLARQTETVYGLVVQERQLVEWR</sequence>
<dbReference type="GO" id="GO:0016757">
    <property type="term" value="F:glycosyltransferase activity"/>
    <property type="evidence" value="ECO:0007669"/>
    <property type="project" value="InterPro"/>
</dbReference>
<dbReference type="CDD" id="cd03801">
    <property type="entry name" value="GT4_PimA-like"/>
    <property type="match status" value="1"/>
</dbReference>
<keyword evidence="3" id="KW-0808">Transferase</keyword>
<dbReference type="AlphaFoldDB" id="A0A841UY56"/>
<gene>
    <name evidence="3" type="ORF">H0901_12520</name>
</gene>
<evidence type="ECO:0000313" key="4">
    <source>
        <dbReference type="Proteomes" id="UP000525432"/>
    </source>
</evidence>
<dbReference type="PANTHER" id="PTHR12526:SF638">
    <property type="entry name" value="SPORE COAT PROTEIN SA"/>
    <property type="match status" value="1"/>
</dbReference>
<dbReference type="Gene3D" id="3.40.50.2000">
    <property type="entry name" value="Glycogen Phosphorylase B"/>
    <property type="match status" value="2"/>
</dbReference>
<proteinExistence type="predicted"/>